<protein>
    <submittedName>
        <fullName evidence="2">M48 family metallopeptidase</fullName>
    </submittedName>
</protein>
<dbReference type="Pfam" id="PF01863">
    <property type="entry name" value="YgjP-like"/>
    <property type="match status" value="1"/>
</dbReference>
<dbReference type="PANTHER" id="PTHR30399:SF1">
    <property type="entry name" value="UTP PYROPHOSPHATASE"/>
    <property type="match status" value="1"/>
</dbReference>
<dbReference type="PANTHER" id="PTHR30399">
    <property type="entry name" value="UNCHARACTERIZED PROTEIN YGJP"/>
    <property type="match status" value="1"/>
</dbReference>
<dbReference type="InterPro" id="IPR002725">
    <property type="entry name" value="YgjP-like_metallopeptidase"/>
</dbReference>
<comment type="caution">
    <text evidence="2">The sequence shown here is derived from an EMBL/GenBank/DDBJ whole genome shotgun (WGS) entry which is preliminary data.</text>
</comment>
<dbReference type="RefSeq" id="WP_214430825.1">
    <property type="nucleotide sequence ID" value="NZ_CAWPUQ010000295.1"/>
</dbReference>
<sequence length="232" mass="27468">MTTITFGDLSFEIRHSTKRRTVGITVERDGQLVLASPPEVPIETLEKIVNNKRYWIYSKLLKKESFNAPVNVKEYVSGEGFYYLGRSYRLKIVDEAQTQPYLRLYQSRFELQHKAQAQGREHFIQWYRTHLQAILEQQITTLIKRVTTSPRSIQIRELGNRWASCGYKGDLYFHWRVAMLPQAMIEYLAVHELVHLIEPHHSSGFWERVERIVPNYQERKQWLAQNGAIYNL</sequence>
<dbReference type="EMBL" id="JAECZA010000006">
    <property type="protein sequence ID" value="MBH8571990.1"/>
    <property type="molecule type" value="Genomic_DNA"/>
</dbReference>
<accession>A0A8J7HZG1</accession>
<dbReference type="AlphaFoldDB" id="A0A8J7HZG1"/>
<dbReference type="Gene3D" id="3.30.2010.10">
    <property type="entry name" value="Metalloproteases ('zincins'), catalytic domain"/>
    <property type="match status" value="1"/>
</dbReference>
<organism evidence="2 3">
    <name type="scientific">Dendronalium phyllosphericum CENA369</name>
    <dbReference type="NCBI Taxonomy" id="1725256"/>
    <lineage>
        <taxon>Bacteria</taxon>
        <taxon>Bacillati</taxon>
        <taxon>Cyanobacteriota</taxon>
        <taxon>Cyanophyceae</taxon>
        <taxon>Nostocales</taxon>
        <taxon>Nostocaceae</taxon>
        <taxon>Dendronalium</taxon>
        <taxon>Dendronalium phyllosphericum</taxon>
    </lineage>
</organism>
<keyword evidence="3" id="KW-1185">Reference proteome</keyword>
<evidence type="ECO:0000259" key="1">
    <source>
        <dbReference type="Pfam" id="PF01863"/>
    </source>
</evidence>
<proteinExistence type="predicted"/>
<name>A0A8J7HZG1_9NOST</name>
<evidence type="ECO:0000313" key="2">
    <source>
        <dbReference type="EMBL" id="MBH8571990.1"/>
    </source>
</evidence>
<gene>
    <name evidence="2" type="ORF">I8752_02870</name>
</gene>
<dbReference type="InterPro" id="IPR053136">
    <property type="entry name" value="UTP_pyrophosphatase-like"/>
</dbReference>
<dbReference type="CDD" id="cd07344">
    <property type="entry name" value="M48_yhfN_like"/>
    <property type="match status" value="1"/>
</dbReference>
<feature type="domain" description="YgjP-like metallopeptidase" evidence="1">
    <location>
        <begin position="20"/>
        <end position="225"/>
    </location>
</feature>
<evidence type="ECO:0000313" key="3">
    <source>
        <dbReference type="Proteomes" id="UP000662314"/>
    </source>
</evidence>
<reference evidence="2 3" key="1">
    <citation type="journal article" date="2021" name="Int. J. Syst. Evol. Microbiol.">
        <title>Amazonocrinis nigriterrae gen. nov., sp. nov., Atlanticothrix silvestris gen. nov., sp. nov. and Dendronalium phyllosphericum gen. nov., sp. nov., nostocacean cyanobacteria from Brazilian environments.</title>
        <authorList>
            <person name="Alvarenga D.O."/>
            <person name="Andreote A.P.D."/>
            <person name="Branco L.H.Z."/>
            <person name="Delbaje E."/>
            <person name="Cruz R.B."/>
            <person name="Varani A.M."/>
            <person name="Fiore M.F."/>
        </authorList>
    </citation>
    <scope>NUCLEOTIDE SEQUENCE [LARGE SCALE GENOMIC DNA]</scope>
    <source>
        <strain evidence="2 3">CENA369</strain>
    </source>
</reference>
<dbReference type="Proteomes" id="UP000662314">
    <property type="component" value="Unassembled WGS sequence"/>
</dbReference>